<comment type="caution">
    <text evidence="3">The sequence shown here is derived from an EMBL/GenBank/DDBJ whole genome shotgun (WGS) entry which is preliminary data.</text>
</comment>
<dbReference type="EMBL" id="JBDFQZ010000007">
    <property type="protein sequence ID" value="KAK9704946.1"/>
    <property type="molecule type" value="Genomic_DNA"/>
</dbReference>
<dbReference type="PROSITE" id="PS50011">
    <property type="entry name" value="PROTEIN_KINASE_DOM"/>
    <property type="match status" value="1"/>
</dbReference>
<accession>A0AAW1JM83</accession>
<keyword evidence="1" id="KW-0067">ATP-binding</keyword>
<dbReference type="PROSITE" id="PS00107">
    <property type="entry name" value="PROTEIN_KINASE_ATP"/>
    <property type="match status" value="1"/>
</dbReference>
<feature type="binding site" evidence="1">
    <location>
        <position position="38"/>
    </location>
    <ligand>
        <name>ATP</name>
        <dbReference type="ChEBI" id="CHEBI:30616"/>
    </ligand>
</feature>
<dbReference type="GO" id="GO:0005524">
    <property type="term" value="F:ATP binding"/>
    <property type="evidence" value="ECO:0007669"/>
    <property type="project" value="UniProtKB-UniRule"/>
</dbReference>
<dbReference type="InterPro" id="IPR011009">
    <property type="entry name" value="Kinase-like_dom_sf"/>
</dbReference>
<proteinExistence type="predicted"/>
<dbReference type="Gene3D" id="3.30.200.20">
    <property type="entry name" value="Phosphorylase Kinase, domain 1"/>
    <property type="match status" value="1"/>
</dbReference>
<evidence type="ECO:0000259" key="2">
    <source>
        <dbReference type="PROSITE" id="PS50011"/>
    </source>
</evidence>
<dbReference type="GO" id="GO:0004672">
    <property type="term" value="F:protein kinase activity"/>
    <property type="evidence" value="ECO:0007669"/>
    <property type="project" value="InterPro"/>
</dbReference>
<keyword evidence="4" id="KW-1185">Reference proteome</keyword>
<dbReference type="AlphaFoldDB" id="A0AAW1JM83"/>
<protein>
    <recommendedName>
        <fullName evidence="2">Protein kinase domain-containing protein</fullName>
    </recommendedName>
</protein>
<feature type="domain" description="Protein kinase" evidence="2">
    <location>
        <begin position="9"/>
        <end position="99"/>
    </location>
</feature>
<reference evidence="3" key="1">
    <citation type="submission" date="2024-03" db="EMBL/GenBank/DDBJ databases">
        <title>WGS assembly of Saponaria officinalis var. Norfolk2.</title>
        <authorList>
            <person name="Jenkins J."/>
            <person name="Shu S."/>
            <person name="Grimwood J."/>
            <person name="Barry K."/>
            <person name="Goodstein D."/>
            <person name="Schmutz J."/>
            <person name="Leebens-Mack J."/>
            <person name="Osbourn A."/>
        </authorList>
    </citation>
    <scope>NUCLEOTIDE SEQUENCE [LARGE SCALE GENOMIC DNA]</scope>
    <source>
        <strain evidence="3">JIC</strain>
    </source>
</reference>
<dbReference type="Proteomes" id="UP001443914">
    <property type="component" value="Unassembled WGS sequence"/>
</dbReference>
<gene>
    <name evidence="3" type="ORF">RND81_07G022000</name>
</gene>
<evidence type="ECO:0000313" key="3">
    <source>
        <dbReference type="EMBL" id="KAK9704946.1"/>
    </source>
</evidence>
<dbReference type="SUPFAM" id="SSF56112">
    <property type="entry name" value="Protein kinase-like (PK-like)"/>
    <property type="match status" value="1"/>
</dbReference>
<dbReference type="InterPro" id="IPR017441">
    <property type="entry name" value="Protein_kinase_ATP_BS"/>
</dbReference>
<keyword evidence="1" id="KW-0547">Nucleotide-binding</keyword>
<evidence type="ECO:0000256" key="1">
    <source>
        <dbReference type="PROSITE-ProRule" id="PRU10141"/>
    </source>
</evidence>
<sequence>MEPRVGNKFRLGKKIGSGSFGEIYLGKNVQTSEEVAIKLVISASLSALATVLHVFFGLNIGKADIDESNSLSKDVSRTQDTTICGKNMLSSHHNFLDIL</sequence>
<dbReference type="InterPro" id="IPR000719">
    <property type="entry name" value="Prot_kinase_dom"/>
</dbReference>
<evidence type="ECO:0000313" key="4">
    <source>
        <dbReference type="Proteomes" id="UP001443914"/>
    </source>
</evidence>
<organism evidence="3 4">
    <name type="scientific">Saponaria officinalis</name>
    <name type="common">Common soapwort</name>
    <name type="synonym">Lychnis saponaria</name>
    <dbReference type="NCBI Taxonomy" id="3572"/>
    <lineage>
        <taxon>Eukaryota</taxon>
        <taxon>Viridiplantae</taxon>
        <taxon>Streptophyta</taxon>
        <taxon>Embryophyta</taxon>
        <taxon>Tracheophyta</taxon>
        <taxon>Spermatophyta</taxon>
        <taxon>Magnoliopsida</taxon>
        <taxon>eudicotyledons</taxon>
        <taxon>Gunneridae</taxon>
        <taxon>Pentapetalae</taxon>
        <taxon>Caryophyllales</taxon>
        <taxon>Caryophyllaceae</taxon>
        <taxon>Caryophylleae</taxon>
        <taxon>Saponaria</taxon>
    </lineage>
</organism>
<name>A0AAW1JM83_SAPOF</name>